<sequence>MSLIIFSIFGIFLFGSSIEKSKNKMEYYHNILWTIGFVFLTFCNITDYRGIIGKIILIVLLILLIITNICSNLIKKKISWGDLILNLFLIMLLVFLIIDK</sequence>
<feature type="transmembrane region" description="Helical" evidence="1">
    <location>
        <begin position="27"/>
        <end position="43"/>
    </location>
</feature>
<dbReference type="Proteomes" id="UP001198983">
    <property type="component" value="Chromosome"/>
</dbReference>
<evidence type="ECO:0000256" key="1">
    <source>
        <dbReference type="SAM" id="Phobius"/>
    </source>
</evidence>
<keyword evidence="3" id="KW-1185">Reference proteome</keyword>
<protein>
    <submittedName>
        <fullName evidence="2">Uncharacterized protein</fullName>
    </submittedName>
</protein>
<dbReference type="AlphaFoldDB" id="A0AAX2ZFD4"/>
<evidence type="ECO:0000313" key="2">
    <source>
        <dbReference type="EMBL" id="UEL47731.1"/>
    </source>
</evidence>
<keyword evidence="1" id="KW-1133">Transmembrane helix</keyword>
<name>A0AAX2ZFD4_9FIRM</name>
<organism evidence="2 3">
    <name type="scientific">Terrisporobacter hibernicus</name>
    <dbReference type="NCBI Taxonomy" id="2813371"/>
    <lineage>
        <taxon>Bacteria</taxon>
        <taxon>Bacillati</taxon>
        <taxon>Bacillota</taxon>
        <taxon>Clostridia</taxon>
        <taxon>Peptostreptococcales</taxon>
        <taxon>Peptostreptococcaceae</taxon>
        <taxon>Terrisporobacter</taxon>
    </lineage>
</organism>
<reference evidence="2 3" key="1">
    <citation type="journal article" date="2023" name="Int. J. Syst. Evol. Microbiol.">
        <title>Terrisporobacter hibernicus sp. nov., isolated from bovine faeces in Northern Ireland.</title>
        <authorList>
            <person name="Mitchell M."/>
            <person name="Nguyen S.V."/>
            <person name="Connor M."/>
            <person name="Fairley D.J."/>
            <person name="Donoghue O."/>
            <person name="Marshall H."/>
            <person name="Koolman L."/>
            <person name="McMullan G."/>
            <person name="Schaffer K.E."/>
            <person name="McGrath J.W."/>
            <person name="Fanning S."/>
        </authorList>
    </citation>
    <scope>NUCLEOTIDE SEQUENCE [LARGE SCALE GENOMIC DNA]</scope>
    <source>
        <strain evidence="2 3">MCA3</strain>
    </source>
</reference>
<dbReference type="RefSeq" id="WP_228416056.1">
    <property type="nucleotide sequence ID" value="NZ_CP081135.1"/>
</dbReference>
<dbReference type="KEGG" id="tem:JW646_19290"/>
<feature type="transmembrane region" description="Helical" evidence="1">
    <location>
        <begin position="80"/>
        <end position="98"/>
    </location>
</feature>
<evidence type="ECO:0000313" key="3">
    <source>
        <dbReference type="Proteomes" id="UP001198983"/>
    </source>
</evidence>
<keyword evidence="1" id="KW-0812">Transmembrane</keyword>
<feature type="transmembrane region" description="Helical" evidence="1">
    <location>
        <begin position="55"/>
        <end position="74"/>
    </location>
</feature>
<dbReference type="EMBL" id="CP081135">
    <property type="protein sequence ID" value="UEL47731.1"/>
    <property type="molecule type" value="Genomic_DNA"/>
</dbReference>
<gene>
    <name evidence="2" type="ORF">JW646_19290</name>
</gene>
<keyword evidence="1" id="KW-0472">Membrane</keyword>
<accession>A0AAX2ZFD4</accession>
<proteinExistence type="predicted"/>